<dbReference type="PANTHER" id="PTHR30250:SF10">
    <property type="entry name" value="LIPOPOLYSACCHARIDE BIOSYNTHESIS PROTEIN WZXC"/>
    <property type="match status" value="1"/>
</dbReference>
<feature type="transmembrane region" description="Helical" evidence="7">
    <location>
        <begin position="67"/>
        <end position="91"/>
    </location>
</feature>
<dbReference type="GO" id="GO:0005886">
    <property type="term" value="C:plasma membrane"/>
    <property type="evidence" value="ECO:0007669"/>
    <property type="project" value="UniProtKB-SubCell"/>
</dbReference>
<evidence type="ECO:0000313" key="8">
    <source>
        <dbReference type="EMBL" id="RIJ33083.1"/>
    </source>
</evidence>
<keyword evidence="5 7" id="KW-1133">Transmembrane helix</keyword>
<feature type="transmembrane region" description="Helical" evidence="7">
    <location>
        <begin position="31"/>
        <end position="55"/>
    </location>
</feature>
<feature type="transmembrane region" description="Helical" evidence="7">
    <location>
        <begin position="400"/>
        <end position="422"/>
    </location>
</feature>
<feature type="transmembrane region" description="Helical" evidence="7">
    <location>
        <begin position="350"/>
        <end position="380"/>
    </location>
</feature>
<dbReference type="Proteomes" id="UP000266385">
    <property type="component" value="Unassembled WGS sequence"/>
</dbReference>
<evidence type="ECO:0008006" key="10">
    <source>
        <dbReference type="Google" id="ProtNLM"/>
    </source>
</evidence>
<keyword evidence="6 7" id="KW-0472">Membrane</keyword>
<keyword evidence="9" id="KW-1185">Reference proteome</keyword>
<comment type="caution">
    <text evidence="8">The sequence shown here is derived from an EMBL/GenBank/DDBJ whole genome shotgun (WGS) entry which is preliminary data.</text>
</comment>
<proteinExistence type="inferred from homology"/>
<comment type="similarity">
    <text evidence="2">Belongs to the polysaccharide synthase family.</text>
</comment>
<dbReference type="AlphaFoldDB" id="A0A399RRY3"/>
<keyword evidence="4 7" id="KW-0812">Transmembrane</keyword>
<dbReference type="InterPro" id="IPR050833">
    <property type="entry name" value="Poly_Biosynth_Transport"/>
</dbReference>
<sequence length="476" mass="51116">MGVVARLCAQMMLLVLLLLAGRFLTVELFGIFVLSSILMNFGVIQMYSGIYHFVLREPAFEQTKGTAFTLQMMFSLAFAAFILACSLGVYLLGWGDLLAQLMAFTAGMPILALIASWQEAVLLRKGDVKFYYGALICSEIAGFTVSVLMLVNGLGVWALIVNRYVASGLMAAALCWKCGLLPKPEWSRDDARKIVSFATPLYGNSALAYFTSSGADIVLGGFLTARAVGLFRMGSRTAGAAFDLFAQTFRILTWQAVGRMAREKRLSAELWTSLLVINLSIMLFVLGSLSLLSHELIAVMLGGEWMAMVPVLQILCWAKIITSADQIVSAQLAAAGHTAFLFRSRVLEAIILLVALLCTVHFGIIAVAFGMFPSALVYVLRLTHKLTRLTDTTMLAVGRAVLPGLALGAAGLLVVFGASMLLEAQGPIVTIAVTAIVGVVTYVVTAFVAMRTWTLGLLHTVSTAILPASENEPASS</sequence>
<feature type="transmembrane region" description="Helical" evidence="7">
    <location>
        <begin position="428"/>
        <end position="449"/>
    </location>
</feature>
<evidence type="ECO:0000256" key="1">
    <source>
        <dbReference type="ARBA" id="ARBA00004651"/>
    </source>
</evidence>
<name>A0A399RRY3_9PROT</name>
<keyword evidence="3" id="KW-1003">Cell membrane</keyword>
<feature type="transmembrane region" description="Helical" evidence="7">
    <location>
        <begin position="270"/>
        <end position="290"/>
    </location>
</feature>
<feature type="transmembrane region" description="Helical" evidence="7">
    <location>
        <begin position="296"/>
        <end position="315"/>
    </location>
</feature>
<evidence type="ECO:0000256" key="5">
    <source>
        <dbReference type="ARBA" id="ARBA00022989"/>
    </source>
</evidence>
<comment type="subcellular location">
    <subcellularLocation>
        <location evidence="1">Cell membrane</location>
        <topology evidence="1">Multi-pass membrane protein</topology>
    </subcellularLocation>
</comment>
<evidence type="ECO:0000256" key="4">
    <source>
        <dbReference type="ARBA" id="ARBA00022692"/>
    </source>
</evidence>
<dbReference type="EMBL" id="QWFX01000005">
    <property type="protein sequence ID" value="RIJ33083.1"/>
    <property type="molecule type" value="Genomic_DNA"/>
</dbReference>
<reference evidence="8 9" key="1">
    <citation type="submission" date="2018-08" db="EMBL/GenBank/DDBJ databases">
        <title>Henriciella mobilis sp. nov., isolated from seawater.</title>
        <authorList>
            <person name="Cheng H."/>
            <person name="Wu Y.-H."/>
            <person name="Xu X.-W."/>
            <person name="Guo L.-L."/>
        </authorList>
    </citation>
    <scope>NUCLEOTIDE SEQUENCE [LARGE SCALE GENOMIC DNA]</scope>
    <source>
        <strain evidence="8 9">JN25</strain>
    </source>
</reference>
<dbReference type="Pfam" id="PF13440">
    <property type="entry name" value="Polysacc_synt_3"/>
    <property type="match status" value="1"/>
</dbReference>
<feature type="transmembrane region" description="Helical" evidence="7">
    <location>
        <begin position="97"/>
        <end position="118"/>
    </location>
</feature>
<organism evidence="8 9">
    <name type="scientific">Henriciella mobilis</name>
    <dbReference type="NCBI Taxonomy" id="2305467"/>
    <lineage>
        <taxon>Bacteria</taxon>
        <taxon>Pseudomonadati</taxon>
        <taxon>Pseudomonadota</taxon>
        <taxon>Alphaproteobacteria</taxon>
        <taxon>Hyphomonadales</taxon>
        <taxon>Hyphomonadaceae</taxon>
        <taxon>Henriciella</taxon>
    </lineage>
</organism>
<feature type="transmembrane region" description="Helical" evidence="7">
    <location>
        <begin position="130"/>
        <end position="150"/>
    </location>
</feature>
<evidence type="ECO:0000256" key="6">
    <source>
        <dbReference type="ARBA" id="ARBA00023136"/>
    </source>
</evidence>
<gene>
    <name evidence="8" type="ORF">D1223_04375</name>
</gene>
<evidence type="ECO:0000313" key="9">
    <source>
        <dbReference type="Proteomes" id="UP000266385"/>
    </source>
</evidence>
<protein>
    <recommendedName>
        <fullName evidence="10">Polysaccharide biosynthesis protein</fullName>
    </recommendedName>
</protein>
<feature type="transmembrane region" description="Helical" evidence="7">
    <location>
        <begin position="7"/>
        <end position="25"/>
    </location>
</feature>
<accession>A0A399RRY3</accession>
<evidence type="ECO:0000256" key="2">
    <source>
        <dbReference type="ARBA" id="ARBA00007430"/>
    </source>
</evidence>
<evidence type="ECO:0000256" key="3">
    <source>
        <dbReference type="ARBA" id="ARBA00022475"/>
    </source>
</evidence>
<evidence type="ECO:0000256" key="7">
    <source>
        <dbReference type="SAM" id="Phobius"/>
    </source>
</evidence>
<dbReference type="PANTHER" id="PTHR30250">
    <property type="entry name" value="PST FAMILY PREDICTED COLANIC ACID TRANSPORTER"/>
    <property type="match status" value="1"/>
</dbReference>